<feature type="binding site" evidence="10">
    <location>
        <position position="77"/>
    </location>
    <ligand>
        <name>Mg(2+)</name>
        <dbReference type="ChEBI" id="CHEBI:18420"/>
        <label>1</label>
    </ligand>
</feature>
<dbReference type="EC" id="3.1.26.4" evidence="4 10"/>
<feature type="binding site" evidence="10">
    <location>
        <position position="52"/>
    </location>
    <ligand>
        <name>Mg(2+)</name>
        <dbReference type="ChEBI" id="CHEBI:18420"/>
        <label>1</label>
    </ligand>
</feature>
<feature type="compositionally biased region" description="Polar residues" evidence="11">
    <location>
        <begin position="150"/>
        <end position="173"/>
    </location>
</feature>
<evidence type="ECO:0000256" key="2">
    <source>
        <dbReference type="ARBA" id="ARBA00005300"/>
    </source>
</evidence>
<comment type="function">
    <text evidence="10">Endonuclease that specifically degrades the RNA of RNA-DNA hybrids.</text>
</comment>
<keyword evidence="10" id="KW-0963">Cytoplasm</keyword>
<comment type="similarity">
    <text evidence="2 10">Belongs to the RNase H family.</text>
</comment>
<sequence>MSSIPIIQSIYTDGACTGNPGPGGWGVVIYFDDNSIHEIGGASSRTTNNKMEMQAAIAGLEYLKASGQKENITLYTDSEYLINCVTKWVKSWKKKGWKKADGNPVLNQDLLEKLDELNSRQIKWQHVRGHTGNIGNERCDAIARAFASGKTPSLQKLGDSSSQLSSPRNSHLSLPQKDEENVSKVSDFETNSTIINTKTQISTLPINIITMEPHIAGNAINDDIPRETRVAQLRNLIETLHIADEIAKKGYLITSSELADLMDVHASAVTSRGDEWRWRNWIVSRVRREGNQILWELERGDAPLGASKSARLETETEEG</sequence>
<dbReference type="InterPro" id="IPR036397">
    <property type="entry name" value="RNaseH_sf"/>
</dbReference>
<comment type="cofactor">
    <cofactor evidence="10">
        <name>Mg(2+)</name>
        <dbReference type="ChEBI" id="CHEBI:18420"/>
    </cofactor>
    <text evidence="10">Binds 1 Mg(2+) ion per subunit. May bind a second metal ion at a regulatory site, or after substrate binding.</text>
</comment>
<dbReference type="EMBL" id="JAALHA020000008">
    <property type="protein sequence ID" value="MDR9896372.1"/>
    <property type="molecule type" value="Genomic_DNA"/>
</dbReference>
<dbReference type="SUPFAM" id="SSF53098">
    <property type="entry name" value="Ribonuclease H-like"/>
    <property type="match status" value="1"/>
</dbReference>
<reference evidence="14" key="1">
    <citation type="journal article" date="2021" name="Science">
        <title>Hunting the eagle killer: A cyanobacterial neurotoxin causes vacuolar myelinopathy.</title>
        <authorList>
            <person name="Breinlinger S."/>
            <person name="Phillips T.J."/>
            <person name="Haram B.N."/>
            <person name="Mares J."/>
            <person name="Martinez Yerena J.A."/>
            <person name="Hrouzek P."/>
            <person name="Sobotka R."/>
            <person name="Henderson W.M."/>
            <person name="Schmieder P."/>
            <person name="Williams S.M."/>
            <person name="Lauderdale J.D."/>
            <person name="Wilde H.D."/>
            <person name="Gerrin W."/>
            <person name="Kust A."/>
            <person name="Washington J.W."/>
            <person name="Wagner C."/>
            <person name="Geier B."/>
            <person name="Liebeke M."/>
            <person name="Enke H."/>
            <person name="Niedermeyer T.H.J."/>
            <person name="Wilde S.B."/>
        </authorList>
    </citation>
    <scope>NUCLEOTIDE SEQUENCE [LARGE SCALE GENOMIC DNA]</scope>
    <source>
        <strain evidence="14">Thurmond2011</strain>
    </source>
</reference>
<evidence type="ECO:0000256" key="4">
    <source>
        <dbReference type="ARBA" id="ARBA00012180"/>
    </source>
</evidence>
<dbReference type="AlphaFoldDB" id="A0AAP5MA43"/>
<dbReference type="InterPro" id="IPR050092">
    <property type="entry name" value="RNase_H"/>
</dbReference>
<gene>
    <name evidence="10 13" type="primary">rnhA</name>
    <name evidence="13" type="ORF">G7B40_017665</name>
</gene>
<dbReference type="Gene3D" id="3.30.420.10">
    <property type="entry name" value="Ribonuclease H-like superfamily/Ribonuclease H"/>
    <property type="match status" value="1"/>
</dbReference>
<dbReference type="PANTHER" id="PTHR10642:SF26">
    <property type="entry name" value="RIBONUCLEASE H1"/>
    <property type="match status" value="1"/>
</dbReference>
<feature type="domain" description="RNase H type-1" evidence="12">
    <location>
        <begin position="4"/>
        <end position="148"/>
    </location>
</feature>
<dbReference type="PANTHER" id="PTHR10642">
    <property type="entry name" value="RIBONUCLEASE H1"/>
    <property type="match status" value="1"/>
</dbReference>
<dbReference type="HAMAP" id="MF_00042">
    <property type="entry name" value="RNase_H"/>
    <property type="match status" value="1"/>
</dbReference>
<feature type="region of interest" description="Disordered" evidence="11">
    <location>
        <begin position="150"/>
        <end position="182"/>
    </location>
</feature>
<proteinExistence type="inferred from homology"/>
<evidence type="ECO:0000313" key="13">
    <source>
        <dbReference type="EMBL" id="MDR9896372.1"/>
    </source>
</evidence>
<evidence type="ECO:0000256" key="5">
    <source>
        <dbReference type="ARBA" id="ARBA00022722"/>
    </source>
</evidence>
<keyword evidence="7 10" id="KW-0255">Endonuclease</keyword>
<dbReference type="PROSITE" id="PS50879">
    <property type="entry name" value="RNASE_H_1"/>
    <property type="match status" value="1"/>
</dbReference>
<evidence type="ECO:0000256" key="7">
    <source>
        <dbReference type="ARBA" id="ARBA00022759"/>
    </source>
</evidence>
<evidence type="ECO:0000256" key="8">
    <source>
        <dbReference type="ARBA" id="ARBA00022801"/>
    </source>
</evidence>
<keyword evidence="5 10" id="KW-0540">Nuclease</keyword>
<accession>A0AAP5MA43</accession>
<comment type="catalytic activity">
    <reaction evidence="1 10">
        <text>Endonucleolytic cleavage to 5'-phosphomonoester.</text>
        <dbReference type="EC" id="3.1.26.4"/>
    </reaction>
</comment>
<keyword evidence="6 10" id="KW-0479">Metal-binding</keyword>
<evidence type="ECO:0000259" key="12">
    <source>
        <dbReference type="PROSITE" id="PS50879"/>
    </source>
</evidence>
<feature type="binding site" evidence="10">
    <location>
        <position position="140"/>
    </location>
    <ligand>
        <name>Mg(2+)</name>
        <dbReference type="ChEBI" id="CHEBI:18420"/>
        <label>2</label>
    </ligand>
</feature>
<keyword evidence="8 10" id="KW-0378">Hydrolase</keyword>
<comment type="subcellular location">
    <subcellularLocation>
        <location evidence="10">Cytoplasm</location>
    </subcellularLocation>
</comment>
<keyword evidence="9 10" id="KW-0460">Magnesium</keyword>
<feature type="binding site" evidence="10">
    <location>
        <position position="13"/>
    </location>
    <ligand>
        <name>Mg(2+)</name>
        <dbReference type="ChEBI" id="CHEBI:18420"/>
        <label>1</label>
    </ligand>
</feature>
<dbReference type="Proteomes" id="UP000667802">
    <property type="component" value="Unassembled WGS sequence"/>
</dbReference>
<evidence type="ECO:0000256" key="9">
    <source>
        <dbReference type="ARBA" id="ARBA00022842"/>
    </source>
</evidence>
<dbReference type="GO" id="GO:0004523">
    <property type="term" value="F:RNA-DNA hybrid ribonuclease activity"/>
    <property type="evidence" value="ECO:0007669"/>
    <property type="project" value="UniProtKB-UniRule"/>
</dbReference>
<dbReference type="Pfam" id="PF00075">
    <property type="entry name" value="RNase_H"/>
    <property type="match status" value="1"/>
</dbReference>
<dbReference type="CDD" id="cd09278">
    <property type="entry name" value="RNase_HI_prokaryote_like"/>
    <property type="match status" value="1"/>
</dbReference>
<evidence type="ECO:0000256" key="11">
    <source>
        <dbReference type="SAM" id="MobiDB-lite"/>
    </source>
</evidence>
<dbReference type="GO" id="GO:0003676">
    <property type="term" value="F:nucleic acid binding"/>
    <property type="evidence" value="ECO:0007669"/>
    <property type="project" value="InterPro"/>
</dbReference>
<comment type="caution">
    <text evidence="13">The sequence shown here is derived from an EMBL/GenBank/DDBJ whole genome shotgun (WGS) entry which is preliminary data.</text>
</comment>
<organism evidence="13 14">
    <name type="scientific">Aetokthonos hydrillicola Thurmond2011</name>
    <dbReference type="NCBI Taxonomy" id="2712845"/>
    <lineage>
        <taxon>Bacteria</taxon>
        <taxon>Bacillati</taxon>
        <taxon>Cyanobacteriota</taxon>
        <taxon>Cyanophyceae</taxon>
        <taxon>Nostocales</taxon>
        <taxon>Hapalosiphonaceae</taxon>
        <taxon>Aetokthonos</taxon>
    </lineage>
</organism>
<dbReference type="NCBIfam" id="NF001236">
    <property type="entry name" value="PRK00203.1"/>
    <property type="match status" value="1"/>
</dbReference>
<name>A0AAP5MA43_9CYAN</name>
<dbReference type="InterPro" id="IPR002156">
    <property type="entry name" value="RNaseH_domain"/>
</dbReference>
<dbReference type="RefSeq" id="WP_208339272.1">
    <property type="nucleotide sequence ID" value="NZ_CAWQFN010000502.1"/>
</dbReference>
<dbReference type="GO" id="GO:0005737">
    <property type="term" value="C:cytoplasm"/>
    <property type="evidence" value="ECO:0007669"/>
    <property type="project" value="UniProtKB-SubCell"/>
</dbReference>
<dbReference type="GO" id="GO:0043137">
    <property type="term" value="P:DNA replication, removal of RNA primer"/>
    <property type="evidence" value="ECO:0007669"/>
    <property type="project" value="TreeGrafter"/>
</dbReference>
<feature type="binding site" evidence="10">
    <location>
        <position position="13"/>
    </location>
    <ligand>
        <name>Mg(2+)</name>
        <dbReference type="ChEBI" id="CHEBI:18420"/>
        <label>2</label>
    </ligand>
</feature>
<comment type="subunit">
    <text evidence="3 10">Monomer.</text>
</comment>
<keyword evidence="14" id="KW-1185">Reference proteome</keyword>
<evidence type="ECO:0000256" key="1">
    <source>
        <dbReference type="ARBA" id="ARBA00000077"/>
    </source>
</evidence>
<protein>
    <recommendedName>
        <fullName evidence="4 10">Ribonuclease H</fullName>
        <shortName evidence="10">RNase H</shortName>
        <ecNumber evidence="4 10">3.1.26.4</ecNumber>
    </recommendedName>
</protein>
<evidence type="ECO:0000256" key="3">
    <source>
        <dbReference type="ARBA" id="ARBA00011245"/>
    </source>
</evidence>
<evidence type="ECO:0000313" key="14">
    <source>
        <dbReference type="Proteomes" id="UP000667802"/>
    </source>
</evidence>
<dbReference type="InterPro" id="IPR012337">
    <property type="entry name" value="RNaseH-like_sf"/>
</dbReference>
<dbReference type="InterPro" id="IPR022892">
    <property type="entry name" value="RNaseHI"/>
</dbReference>
<evidence type="ECO:0000256" key="10">
    <source>
        <dbReference type="HAMAP-Rule" id="MF_00042"/>
    </source>
</evidence>
<evidence type="ECO:0000256" key="6">
    <source>
        <dbReference type="ARBA" id="ARBA00022723"/>
    </source>
</evidence>
<dbReference type="GO" id="GO:0000287">
    <property type="term" value="F:magnesium ion binding"/>
    <property type="evidence" value="ECO:0007669"/>
    <property type="project" value="UniProtKB-UniRule"/>
</dbReference>